<protein>
    <submittedName>
        <fullName evidence="1">Uncharacterized protein</fullName>
    </submittedName>
</protein>
<evidence type="ECO:0000313" key="1">
    <source>
        <dbReference type="EMBL" id="KAG7318852.1"/>
    </source>
</evidence>
<dbReference type="EMBL" id="JAHKSW010000021">
    <property type="protein sequence ID" value="KAG7318852.1"/>
    <property type="molecule type" value="Genomic_DNA"/>
</dbReference>
<keyword evidence="2" id="KW-1185">Reference proteome</keyword>
<name>A0A9D3NAX4_9TELE</name>
<reference evidence="1 2" key="1">
    <citation type="submission" date="2021-06" db="EMBL/GenBank/DDBJ databases">
        <title>Chromosome-level genome assembly of the red-tail catfish (Hemibagrus wyckioides).</title>
        <authorList>
            <person name="Shao F."/>
        </authorList>
    </citation>
    <scope>NUCLEOTIDE SEQUENCE [LARGE SCALE GENOMIC DNA]</scope>
    <source>
        <strain evidence="1">EC202008001</strain>
        <tissue evidence="1">Blood</tissue>
    </source>
</reference>
<gene>
    <name evidence="1" type="ORF">KOW79_017326</name>
</gene>
<dbReference type="Proteomes" id="UP000824219">
    <property type="component" value="Linkage Group LG21"/>
</dbReference>
<sequence length="106" mass="12086">MTSVRGQGERDLSCLSQQYKSTKNVHSGLEPDILEVMVVERQMLDKTERLLDICKHPQYAKLAKQQELLLQQTTETEKDTRRHSYPLLSDSIARLGVDAGDDGHVY</sequence>
<dbReference type="AlphaFoldDB" id="A0A9D3NAX4"/>
<proteinExistence type="predicted"/>
<organism evidence="1 2">
    <name type="scientific">Hemibagrus wyckioides</name>
    <dbReference type="NCBI Taxonomy" id="337641"/>
    <lineage>
        <taxon>Eukaryota</taxon>
        <taxon>Metazoa</taxon>
        <taxon>Chordata</taxon>
        <taxon>Craniata</taxon>
        <taxon>Vertebrata</taxon>
        <taxon>Euteleostomi</taxon>
        <taxon>Actinopterygii</taxon>
        <taxon>Neopterygii</taxon>
        <taxon>Teleostei</taxon>
        <taxon>Ostariophysi</taxon>
        <taxon>Siluriformes</taxon>
        <taxon>Bagridae</taxon>
        <taxon>Hemibagrus</taxon>
    </lineage>
</organism>
<accession>A0A9D3NAX4</accession>
<evidence type="ECO:0000313" key="2">
    <source>
        <dbReference type="Proteomes" id="UP000824219"/>
    </source>
</evidence>
<comment type="caution">
    <text evidence="1">The sequence shown here is derived from an EMBL/GenBank/DDBJ whole genome shotgun (WGS) entry which is preliminary data.</text>
</comment>